<reference evidence="2" key="1">
    <citation type="submission" date="2023-03" db="UniProtKB">
        <authorList>
            <consortium name="EnsemblPlants"/>
        </authorList>
    </citation>
    <scope>IDENTIFICATION</scope>
</reference>
<sequence>MREWGSIQEVKERRKGIGSAGETRKPLGSQDQLINPELACSQVFLFVSERLQARGKKERDRSGGFSERRKRGE</sequence>
<feature type="compositionally biased region" description="Basic and acidic residues" evidence="1">
    <location>
        <begin position="53"/>
        <end position="62"/>
    </location>
</feature>
<evidence type="ECO:0000313" key="2">
    <source>
        <dbReference type="EnsemblPlants" id="MELO3C018260.2.1"/>
    </source>
</evidence>
<evidence type="ECO:0000256" key="1">
    <source>
        <dbReference type="SAM" id="MobiDB-lite"/>
    </source>
</evidence>
<feature type="region of interest" description="Disordered" evidence="1">
    <location>
        <begin position="1"/>
        <end position="31"/>
    </location>
</feature>
<organism evidence="2">
    <name type="scientific">Cucumis melo</name>
    <name type="common">Muskmelon</name>
    <dbReference type="NCBI Taxonomy" id="3656"/>
    <lineage>
        <taxon>Eukaryota</taxon>
        <taxon>Viridiplantae</taxon>
        <taxon>Streptophyta</taxon>
        <taxon>Embryophyta</taxon>
        <taxon>Tracheophyta</taxon>
        <taxon>Spermatophyta</taxon>
        <taxon>Magnoliopsida</taxon>
        <taxon>eudicotyledons</taxon>
        <taxon>Gunneridae</taxon>
        <taxon>Pentapetalae</taxon>
        <taxon>rosids</taxon>
        <taxon>fabids</taxon>
        <taxon>Cucurbitales</taxon>
        <taxon>Cucurbitaceae</taxon>
        <taxon>Benincaseae</taxon>
        <taxon>Cucumis</taxon>
    </lineage>
</organism>
<dbReference type="AlphaFoldDB" id="A0A9I9DGX4"/>
<accession>A0A9I9DGX4</accession>
<feature type="region of interest" description="Disordered" evidence="1">
    <location>
        <begin position="53"/>
        <end position="73"/>
    </location>
</feature>
<name>A0A9I9DGX4_CUCME</name>
<protein>
    <submittedName>
        <fullName evidence="2">Uncharacterized protein</fullName>
    </submittedName>
</protein>
<dbReference type="EnsemblPlants" id="MELO3C018260.2.1">
    <property type="protein sequence ID" value="MELO3C018260.2.1"/>
    <property type="gene ID" value="MELO3C018260.2"/>
</dbReference>
<proteinExistence type="predicted"/>
<dbReference type="Gramene" id="MELO3C018260.2.1">
    <property type="protein sequence ID" value="MELO3C018260.2.1"/>
    <property type="gene ID" value="MELO3C018260.2"/>
</dbReference>